<gene>
    <name evidence="1" type="ORF">THII_2930</name>
</gene>
<sequence length="200" mass="23431">MNPIFEYNRYLLKRQGFSLLGNFRIYDPMGNPVMFGEQKRFSWGKDIRVYSDENETQEVLMIRQRQIKLHQMFSLFLFDCIIFDVVDSVTDQKIGALRKSSEFGWLDQWHILDTNDNLIGILFKNSKEIIFWSQNYDITMGSKHVANLKWRFNLFTYQVNIGFSGDKNSIRKLDHRVGIAAGIVLRTLKGGVELEIDSNC</sequence>
<dbReference type="Pfam" id="PF04525">
    <property type="entry name" value="LOR"/>
    <property type="match status" value="1"/>
</dbReference>
<organism evidence="1 2">
    <name type="scientific">Thioploca ingrica</name>
    <dbReference type="NCBI Taxonomy" id="40754"/>
    <lineage>
        <taxon>Bacteria</taxon>
        <taxon>Pseudomonadati</taxon>
        <taxon>Pseudomonadota</taxon>
        <taxon>Gammaproteobacteria</taxon>
        <taxon>Thiotrichales</taxon>
        <taxon>Thiotrichaceae</taxon>
        <taxon>Thioploca</taxon>
    </lineage>
</organism>
<protein>
    <submittedName>
        <fullName evidence="1">Uncharacterized protein</fullName>
    </submittedName>
</protein>
<dbReference type="HOGENOM" id="CLU_1406565_0_0_6"/>
<evidence type="ECO:0000313" key="1">
    <source>
        <dbReference type="EMBL" id="BAP57227.1"/>
    </source>
</evidence>
<accession>A0A090AMK1</accession>
<dbReference type="InterPro" id="IPR007612">
    <property type="entry name" value="LOR"/>
</dbReference>
<dbReference type="EMBL" id="AP014633">
    <property type="protein sequence ID" value="BAP57227.1"/>
    <property type="molecule type" value="Genomic_DNA"/>
</dbReference>
<evidence type="ECO:0000313" key="2">
    <source>
        <dbReference type="Proteomes" id="UP000031623"/>
    </source>
</evidence>
<proteinExistence type="predicted"/>
<dbReference type="AlphaFoldDB" id="A0A090AMK1"/>
<dbReference type="KEGG" id="tig:THII_2930"/>
<reference evidence="1 2" key="1">
    <citation type="journal article" date="2014" name="ISME J.">
        <title>Ecophysiology of Thioploca ingrica as revealed by the complete genome sequence supplemented with proteomic evidence.</title>
        <authorList>
            <person name="Kojima H."/>
            <person name="Ogura Y."/>
            <person name="Yamamoto N."/>
            <person name="Togashi T."/>
            <person name="Mori H."/>
            <person name="Watanabe T."/>
            <person name="Nemoto F."/>
            <person name="Kurokawa K."/>
            <person name="Hayashi T."/>
            <person name="Fukui M."/>
        </authorList>
    </citation>
    <scope>NUCLEOTIDE SEQUENCE [LARGE SCALE GENOMIC DNA]</scope>
</reference>
<dbReference type="SUPFAM" id="SSF54518">
    <property type="entry name" value="Tubby C-terminal domain-like"/>
    <property type="match status" value="1"/>
</dbReference>
<keyword evidence="2" id="KW-1185">Reference proteome</keyword>
<dbReference type="InterPro" id="IPR025659">
    <property type="entry name" value="Tubby-like_C"/>
</dbReference>
<name>A0A090AMK1_9GAMM</name>
<dbReference type="Proteomes" id="UP000031623">
    <property type="component" value="Chromosome"/>
</dbReference>
<dbReference type="OrthoDB" id="572274at2"/>